<comment type="caution">
    <text evidence="1">The sequence shown here is derived from an EMBL/GenBank/DDBJ whole genome shotgun (WGS) entry which is preliminary data.</text>
</comment>
<reference evidence="1 2" key="1">
    <citation type="submission" date="2018-08" db="EMBL/GenBank/DDBJ databases">
        <title>A genome reference for cultivated species of the human gut microbiota.</title>
        <authorList>
            <person name="Zou Y."/>
            <person name="Xue W."/>
            <person name="Luo G."/>
        </authorList>
    </citation>
    <scope>NUCLEOTIDE SEQUENCE [LARGE SCALE GENOMIC DNA]</scope>
    <source>
        <strain evidence="1 2">AF16-14</strain>
    </source>
</reference>
<accession>A0A412TJH3</accession>
<dbReference type="Pfam" id="PF15869">
    <property type="entry name" value="TolB_like"/>
    <property type="match status" value="1"/>
</dbReference>
<gene>
    <name evidence="1" type="ORF">DWW57_18205</name>
</gene>
<protein>
    <recommendedName>
        <fullName evidence="3">Lipoprotein</fullName>
    </recommendedName>
</protein>
<evidence type="ECO:0000313" key="2">
    <source>
        <dbReference type="Proteomes" id="UP000284243"/>
    </source>
</evidence>
<dbReference type="Proteomes" id="UP000284243">
    <property type="component" value="Unassembled WGS sequence"/>
</dbReference>
<evidence type="ECO:0008006" key="3">
    <source>
        <dbReference type="Google" id="ProtNLM"/>
    </source>
</evidence>
<evidence type="ECO:0000313" key="1">
    <source>
        <dbReference type="EMBL" id="RGU53807.1"/>
    </source>
</evidence>
<organism evidence="1 2">
    <name type="scientific">Odoribacter splanchnicus</name>
    <dbReference type="NCBI Taxonomy" id="28118"/>
    <lineage>
        <taxon>Bacteria</taxon>
        <taxon>Pseudomonadati</taxon>
        <taxon>Bacteroidota</taxon>
        <taxon>Bacteroidia</taxon>
        <taxon>Bacteroidales</taxon>
        <taxon>Odoribacteraceae</taxon>
        <taxon>Odoribacter</taxon>
    </lineage>
</organism>
<proteinExistence type="predicted"/>
<dbReference type="SUPFAM" id="SSF50969">
    <property type="entry name" value="YVTN repeat-like/Quinoprotein amine dehydrogenase"/>
    <property type="match status" value="1"/>
</dbReference>
<dbReference type="PROSITE" id="PS51257">
    <property type="entry name" value="PROKAR_LIPOPROTEIN"/>
    <property type="match status" value="1"/>
</dbReference>
<dbReference type="InterPro" id="IPR011044">
    <property type="entry name" value="Quino_amine_DH_bsu"/>
</dbReference>
<sequence>MNKIKHMNKTLLFLLLPGLLISCKPTPPSGDNGEIVPLTSECLLKNSDLYMKYPYKIKVQDSIMCIWDLHGGDRFYHLYSYPELQFITSFAVNGRGPEEYISTGGFCMDEQHIYVFDTSRARLSIFRKDSLMQQRISPARIIDYPQAGIPILNFCRTDQGFALLNFDGPERIAFIDTCGHLLNKKYEIPWGNTAKNKAYPTMTASLWNSYLDYNPDNHLLVLVTQNGELLEIHNLASDSSRFIVGKGGEPDFLSDKNGLLVGKIKGYQDVQVGKKAIYTLFSGTDHQEELKKMMKGQPTPDGGNLFLVYDLDGKLIRKFLLDHYTNGIDVHEDSNILYTVSSSEENAVNKYRLPL</sequence>
<name>A0A412TJH3_9BACT</name>
<dbReference type="AlphaFoldDB" id="A0A412TJH3"/>
<dbReference type="EMBL" id="QRYC01000042">
    <property type="protein sequence ID" value="RGU53807.1"/>
    <property type="molecule type" value="Genomic_DNA"/>
</dbReference>